<proteinExistence type="predicted"/>
<dbReference type="SMART" id="SM00357">
    <property type="entry name" value="CSP"/>
    <property type="match status" value="1"/>
</dbReference>
<feature type="domain" description="Cold-shock" evidence="4">
    <location>
        <begin position="86"/>
        <end position="145"/>
    </location>
</feature>
<dbReference type="GO" id="GO:0008859">
    <property type="term" value="F:exoribonuclease II activity"/>
    <property type="evidence" value="ECO:0007669"/>
    <property type="project" value="UniProtKB-EC"/>
</dbReference>
<dbReference type="Proteomes" id="UP000269208">
    <property type="component" value="Chromosome"/>
</dbReference>
<keyword evidence="1" id="KW-0540">Nuclease</keyword>
<keyword evidence="3" id="KW-0269">Exonuclease</keyword>
<sequence length="271" mass="30740">MSQDPFQEREAEKYANPIPSREFILEHLTKREKPASREELAVELNIEGEEQLEALRRRLRAMERDGQLVFTRRQCYALPERLDLLKGTVIGHRDGYGFLRVEGRKDDLYLSSEQMKTCIHGDQVLAQPLGADRKGRREARIVRVLVPKTSQIVGRYFTDAGVGFVVPDDSRLSFDILIPPEDVMGARMGFVVVVELTQRPTRRTKAVGKIVEVLGDNMGTGMAVDMALRTHEIPYIWPQAVEQQVAGLKEEVPEEAKVGRVDLRDFAAGHY</sequence>
<evidence type="ECO:0000313" key="6">
    <source>
        <dbReference type="Proteomes" id="UP000269208"/>
    </source>
</evidence>
<dbReference type="Pfam" id="PF08206">
    <property type="entry name" value="OB_RNB"/>
    <property type="match status" value="1"/>
</dbReference>
<dbReference type="InterPro" id="IPR012340">
    <property type="entry name" value="NA-bd_OB-fold"/>
</dbReference>
<dbReference type="GO" id="GO:0003676">
    <property type="term" value="F:nucleic acid binding"/>
    <property type="evidence" value="ECO:0007669"/>
    <property type="project" value="InterPro"/>
</dbReference>
<evidence type="ECO:0000259" key="4">
    <source>
        <dbReference type="SMART" id="SM00357"/>
    </source>
</evidence>
<evidence type="ECO:0000256" key="2">
    <source>
        <dbReference type="ARBA" id="ARBA00022801"/>
    </source>
</evidence>
<dbReference type="InterPro" id="IPR013668">
    <property type="entry name" value="RNase_R_HTH_12"/>
</dbReference>
<dbReference type="SUPFAM" id="SSF50249">
    <property type="entry name" value="Nucleic acid-binding proteins"/>
    <property type="match status" value="2"/>
</dbReference>
<keyword evidence="2 5" id="KW-0378">Hydrolase</keyword>
<dbReference type="Pfam" id="PF17876">
    <property type="entry name" value="CSD2"/>
    <property type="match status" value="1"/>
</dbReference>
<dbReference type="EMBL" id="LR134190">
    <property type="protein sequence ID" value="VEB51141.1"/>
    <property type="molecule type" value="Genomic_DNA"/>
</dbReference>
<evidence type="ECO:0000256" key="1">
    <source>
        <dbReference type="ARBA" id="ARBA00022722"/>
    </source>
</evidence>
<dbReference type="EC" id="3.1.-.-" evidence="5"/>
<dbReference type="FunFam" id="2.40.50.140:FF:000124">
    <property type="entry name" value="Ribonuclease R"/>
    <property type="match status" value="1"/>
</dbReference>
<evidence type="ECO:0000313" key="5">
    <source>
        <dbReference type="EMBL" id="VEB51141.1"/>
    </source>
</evidence>
<dbReference type="InterPro" id="IPR013223">
    <property type="entry name" value="RNase_B_OB_dom"/>
</dbReference>
<name>A0A447TP32_SALET</name>
<dbReference type="Gene3D" id="2.40.50.140">
    <property type="entry name" value="Nucleic acid-binding proteins"/>
    <property type="match status" value="2"/>
</dbReference>
<dbReference type="EC" id="3.1.13.1" evidence="5"/>
<evidence type="ECO:0000256" key="3">
    <source>
        <dbReference type="ARBA" id="ARBA00022839"/>
    </source>
</evidence>
<reference evidence="5 6" key="1">
    <citation type="submission" date="2018-12" db="EMBL/GenBank/DDBJ databases">
        <authorList>
            <consortium name="Pathogen Informatics"/>
        </authorList>
    </citation>
    <scope>NUCLEOTIDE SEQUENCE [LARGE SCALE GENOMIC DNA]</scope>
    <source>
        <strain evidence="5 6">NCTC6754</strain>
    </source>
</reference>
<accession>A0A447TP32</accession>
<dbReference type="InterPro" id="IPR040476">
    <property type="entry name" value="CSD2"/>
</dbReference>
<protein>
    <submittedName>
        <fullName evidence="5">Ribonuclease R (RNase R)</fullName>
        <ecNumber evidence="5">3.1.-.-</ecNumber>
        <ecNumber evidence="5">3.1.13.1</ecNumber>
    </submittedName>
</protein>
<dbReference type="InterPro" id="IPR011129">
    <property type="entry name" value="CSD"/>
</dbReference>
<organism evidence="5 6">
    <name type="scientific">Salmonella enterica I</name>
    <dbReference type="NCBI Taxonomy" id="59201"/>
    <lineage>
        <taxon>Bacteria</taxon>
        <taxon>Pseudomonadati</taxon>
        <taxon>Pseudomonadota</taxon>
        <taxon>Gammaproteobacteria</taxon>
        <taxon>Enterobacterales</taxon>
        <taxon>Enterobacteriaceae</taxon>
        <taxon>Salmonella</taxon>
    </lineage>
</organism>
<dbReference type="Pfam" id="PF08461">
    <property type="entry name" value="WHD_RNase_R"/>
    <property type="match status" value="1"/>
</dbReference>
<gene>
    <name evidence="5" type="primary">rnr_4</name>
    <name evidence="5" type="ORF">NCTC6754_00836</name>
</gene>
<dbReference type="AlphaFoldDB" id="A0A447TP32"/>
<dbReference type="GO" id="GO:0005829">
    <property type="term" value="C:cytosol"/>
    <property type="evidence" value="ECO:0007669"/>
    <property type="project" value="UniProtKB-ARBA"/>
</dbReference>